<name>A0A1G4XSZ8_9ENTR</name>
<accession>A0A1G4XSZ8</accession>
<dbReference type="SUPFAM" id="SSF52540">
    <property type="entry name" value="P-loop containing nucleoside triphosphate hydrolases"/>
    <property type="match status" value="1"/>
</dbReference>
<evidence type="ECO:0000256" key="1">
    <source>
        <dbReference type="ARBA" id="ARBA00004370"/>
    </source>
</evidence>
<dbReference type="InterPro" id="IPR045063">
    <property type="entry name" value="Dynamin_N"/>
</dbReference>
<dbReference type="PANTHER" id="PTHR10465">
    <property type="entry name" value="TRANSMEMBRANE GTPASE FZO1"/>
    <property type="match status" value="1"/>
</dbReference>
<evidence type="ECO:0000256" key="4">
    <source>
        <dbReference type="ARBA" id="ARBA00023134"/>
    </source>
</evidence>
<evidence type="ECO:0000256" key="5">
    <source>
        <dbReference type="ARBA" id="ARBA00023136"/>
    </source>
</evidence>
<keyword evidence="5" id="KW-0472">Membrane</keyword>
<comment type="caution">
    <text evidence="8">The sequence shown here is derived from an EMBL/GenBank/DDBJ whole genome shotgun (WGS) entry which is preliminary data.</text>
</comment>
<keyword evidence="2" id="KW-0547">Nucleotide-binding</keyword>
<dbReference type="InterPro" id="IPR027417">
    <property type="entry name" value="P-loop_NTPase"/>
</dbReference>
<evidence type="ECO:0000259" key="7">
    <source>
        <dbReference type="Pfam" id="PF00350"/>
    </source>
</evidence>
<organism evidence="8 9">
    <name type="scientific">Kosakonia sacchari</name>
    <dbReference type="NCBI Taxonomy" id="1158459"/>
    <lineage>
        <taxon>Bacteria</taxon>
        <taxon>Pseudomonadati</taxon>
        <taxon>Pseudomonadota</taxon>
        <taxon>Gammaproteobacteria</taxon>
        <taxon>Enterobacterales</taxon>
        <taxon>Enterobacteriaceae</taxon>
        <taxon>Kosakonia</taxon>
    </lineage>
</organism>
<dbReference type="GO" id="GO:0016020">
    <property type="term" value="C:membrane"/>
    <property type="evidence" value="ECO:0007669"/>
    <property type="project" value="UniProtKB-SubCell"/>
</dbReference>
<feature type="domain" description="Dynamin N-terminal" evidence="7">
    <location>
        <begin position="43"/>
        <end position="193"/>
    </location>
</feature>
<dbReference type="EMBL" id="FMUI01000003">
    <property type="protein sequence ID" value="SCX44333.1"/>
    <property type="molecule type" value="Genomic_DNA"/>
</dbReference>
<reference evidence="8 9" key="1">
    <citation type="submission" date="2016-10" db="EMBL/GenBank/DDBJ databases">
        <authorList>
            <person name="Varghese N."/>
            <person name="Submissions S."/>
        </authorList>
    </citation>
    <scope>NUCLEOTIDE SEQUENCE [LARGE SCALE GENOMIC DNA]</scope>
    <source>
        <strain evidence="8 9">CGMCC 1.12102</strain>
    </source>
</reference>
<protein>
    <submittedName>
        <fullName evidence="8">Dynamin family protein</fullName>
    </submittedName>
</protein>
<feature type="coiled-coil region" evidence="6">
    <location>
        <begin position="509"/>
        <end position="543"/>
    </location>
</feature>
<dbReference type="InterPro" id="IPR027094">
    <property type="entry name" value="Mitofusin_fam"/>
</dbReference>
<dbReference type="Gene3D" id="3.40.50.300">
    <property type="entry name" value="P-loop containing nucleotide triphosphate hydrolases"/>
    <property type="match status" value="1"/>
</dbReference>
<dbReference type="Pfam" id="PF00350">
    <property type="entry name" value="Dynamin_N"/>
    <property type="match status" value="1"/>
</dbReference>
<feature type="coiled-coil region" evidence="6">
    <location>
        <begin position="279"/>
        <end position="306"/>
    </location>
</feature>
<comment type="subcellular location">
    <subcellularLocation>
        <location evidence="1">Membrane</location>
    </subcellularLocation>
</comment>
<evidence type="ECO:0000313" key="8">
    <source>
        <dbReference type="EMBL" id="SCX44333.1"/>
    </source>
</evidence>
<proteinExistence type="predicted"/>
<gene>
    <name evidence="8" type="ORF">SAMN02927897_01382</name>
</gene>
<evidence type="ECO:0000256" key="3">
    <source>
        <dbReference type="ARBA" id="ARBA00022801"/>
    </source>
</evidence>
<dbReference type="PANTHER" id="PTHR10465:SF0">
    <property type="entry name" value="SARCALUMENIN"/>
    <property type="match status" value="1"/>
</dbReference>
<sequence>MLNTQQQFTEYMQKLTTLMQGSELAWDRAFLSQLENTELLLPVIGAFSAGKSTLLNTFLGMDILPVGIAPETELATELHYGENPWLQAIRHDGSEERLPVEALAEVNKNSADYSHLRLHIDSPALKAIAPLVLVDMPGYGSSLENHNKALAYYLPRGAHFIVVTSVEDGTVTQSMLRHLDSIKTFDSDFSFVLSKTNLRAPEQVQEVSGFLEEQLQLYFDKDMSVIPLDNKSATAFYDTLVAIDPERLFHNLFIDRLKDQNIDLLSQINFASNVVKNSKKDNDNAIVSLEQALEDLLRQRNRTQQELTWRYSGPLITRIINAIDSDLHNQLDRLAKLTATSNAPSALEREIVDIMRSNLTNTLKREMDQISAELVEEIAVSLAQSNNTMVALDDNWAKNIADKTEGKLKAVSGFVETLSEKFPSKEGAGKAYRVLSSILAITTNVLNPVLELAIVFLPDIIRFFSSLNAEEKARDKLMNSVFPGIKSELRKALPEIVDEQLQTLLNNVSNEFEEQINQQRTLISTYQQEREQQQASIDQQLDALQQLSLALQALATTYLYR</sequence>
<evidence type="ECO:0000256" key="2">
    <source>
        <dbReference type="ARBA" id="ARBA00022741"/>
    </source>
</evidence>
<keyword evidence="6" id="KW-0175">Coiled coil</keyword>
<dbReference type="Proteomes" id="UP000183569">
    <property type="component" value="Unassembled WGS sequence"/>
</dbReference>
<evidence type="ECO:0000256" key="6">
    <source>
        <dbReference type="SAM" id="Coils"/>
    </source>
</evidence>
<dbReference type="AlphaFoldDB" id="A0A1G4XSZ8"/>
<keyword evidence="3" id="KW-0378">Hydrolase</keyword>
<dbReference type="GO" id="GO:0005525">
    <property type="term" value="F:GTP binding"/>
    <property type="evidence" value="ECO:0007669"/>
    <property type="project" value="UniProtKB-KW"/>
</dbReference>
<dbReference type="GO" id="GO:0003924">
    <property type="term" value="F:GTPase activity"/>
    <property type="evidence" value="ECO:0007669"/>
    <property type="project" value="InterPro"/>
</dbReference>
<keyword evidence="4" id="KW-0342">GTP-binding</keyword>
<evidence type="ECO:0000313" key="9">
    <source>
        <dbReference type="Proteomes" id="UP000183569"/>
    </source>
</evidence>